<proteinExistence type="predicted"/>
<dbReference type="AlphaFoldDB" id="A0A6C7ED16"/>
<dbReference type="Gene3D" id="3.40.250.10">
    <property type="entry name" value="Rhodanese-like domain"/>
    <property type="match status" value="1"/>
</dbReference>
<dbReference type="InterPro" id="IPR036873">
    <property type="entry name" value="Rhodanese-like_dom_sf"/>
</dbReference>
<accession>A0A6C7ED16</accession>
<dbReference type="PROSITE" id="PS50206">
    <property type="entry name" value="RHODANESE_3"/>
    <property type="match status" value="1"/>
</dbReference>
<evidence type="ECO:0000313" key="2">
    <source>
        <dbReference type="EMBL" id="BAN04351.1"/>
    </source>
</evidence>
<name>A0A6C7ED16_ILUCY</name>
<dbReference type="SMART" id="SM00450">
    <property type="entry name" value="RHOD"/>
    <property type="match status" value="1"/>
</dbReference>
<keyword evidence="3" id="KW-1185">Reference proteome</keyword>
<dbReference type="Proteomes" id="UP000011863">
    <property type="component" value="Chromosome"/>
</dbReference>
<sequence length="100" mass="10844">MTHRNHPVVDHATVVDADTQFVDVREPDEYAGGSIDGAVNIPLSELADRLDELDPARRTVLLCRSGQRSERAARFLTDSGFSTVINLSGGMLAYNGKVTS</sequence>
<dbReference type="PANTHER" id="PTHR43031:SF17">
    <property type="entry name" value="SULFURTRANSFERASE YTWF-RELATED"/>
    <property type="match status" value="1"/>
</dbReference>
<dbReference type="EMBL" id="AP012057">
    <property type="protein sequence ID" value="BAN04351.1"/>
    <property type="molecule type" value="Genomic_DNA"/>
</dbReference>
<dbReference type="KEGG" id="aym:YM304_40370"/>
<reference evidence="2 3" key="1">
    <citation type="journal article" date="2013" name="Int. J. Syst. Evol. Microbiol.">
        <title>Ilumatobacter nonamiense sp. nov. and Ilumatobacter coccineum sp. nov., isolated from seashore sand.</title>
        <authorList>
            <person name="Matsumoto A."/>
            <person name="Kasai H."/>
            <person name="Matsuo Y."/>
            <person name="Shizuri Y."/>
            <person name="Ichikawa N."/>
            <person name="Fujita N."/>
            <person name="Omura S."/>
            <person name="Takahashi Y."/>
        </authorList>
    </citation>
    <scope>NUCLEOTIDE SEQUENCE [LARGE SCALE GENOMIC DNA]</scope>
    <source>
        <strain evidence="3">NBRC 103263 / KCTC 29153 / YM16-304</strain>
    </source>
</reference>
<dbReference type="InterPro" id="IPR001763">
    <property type="entry name" value="Rhodanese-like_dom"/>
</dbReference>
<dbReference type="OrthoDB" id="9800872at2"/>
<dbReference type="PANTHER" id="PTHR43031">
    <property type="entry name" value="FAD-DEPENDENT OXIDOREDUCTASE"/>
    <property type="match status" value="1"/>
</dbReference>
<gene>
    <name evidence="2" type="ORF">YM304_40370</name>
</gene>
<protein>
    <recommendedName>
        <fullName evidence="1">Rhodanese domain-containing protein</fullName>
    </recommendedName>
</protein>
<dbReference type="SUPFAM" id="SSF52821">
    <property type="entry name" value="Rhodanese/Cell cycle control phosphatase"/>
    <property type="match status" value="1"/>
</dbReference>
<feature type="domain" description="Rhodanese" evidence="1">
    <location>
        <begin position="15"/>
        <end position="100"/>
    </location>
</feature>
<evidence type="ECO:0000313" key="3">
    <source>
        <dbReference type="Proteomes" id="UP000011863"/>
    </source>
</evidence>
<dbReference type="CDD" id="cd00158">
    <property type="entry name" value="RHOD"/>
    <property type="match status" value="1"/>
</dbReference>
<dbReference type="InterPro" id="IPR050229">
    <property type="entry name" value="GlpE_sulfurtransferase"/>
</dbReference>
<evidence type="ECO:0000259" key="1">
    <source>
        <dbReference type="PROSITE" id="PS50206"/>
    </source>
</evidence>
<dbReference type="RefSeq" id="WP_015443598.1">
    <property type="nucleotide sequence ID" value="NC_020520.1"/>
</dbReference>
<dbReference type="Pfam" id="PF00581">
    <property type="entry name" value="Rhodanese"/>
    <property type="match status" value="1"/>
</dbReference>
<organism evidence="2 3">
    <name type="scientific">Ilumatobacter coccineus (strain NBRC 103263 / KCTC 29153 / YM16-304)</name>
    <dbReference type="NCBI Taxonomy" id="1313172"/>
    <lineage>
        <taxon>Bacteria</taxon>
        <taxon>Bacillati</taxon>
        <taxon>Actinomycetota</taxon>
        <taxon>Acidimicrobiia</taxon>
        <taxon>Acidimicrobiales</taxon>
        <taxon>Ilumatobacteraceae</taxon>
        <taxon>Ilumatobacter</taxon>
    </lineage>
</organism>